<name>A0A6G4ATA8_9ACTN</name>
<evidence type="ECO:0000313" key="3">
    <source>
        <dbReference type="Proteomes" id="UP000476310"/>
    </source>
</evidence>
<dbReference type="AlphaFoldDB" id="A0A6G4ATA8"/>
<feature type="compositionally biased region" description="Basic and acidic residues" evidence="1">
    <location>
        <begin position="110"/>
        <end position="131"/>
    </location>
</feature>
<reference evidence="2" key="1">
    <citation type="submission" date="2020-02" db="EMBL/GenBank/DDBJ databases">
        <title>A new Streptomyces sp. for controlling soil-borne diseases.</title>
        <authorList>
            <person name="Li X."/>
            <person name="Tian Y."/>
            <person name="Gao K."/>
        </authorList>
    </citation>
    <scope>NUCLEOTIDE SEQUENCE [LARGE SCALE GENOMIC DNA]</scope>
    <source>
        <strain evidence="2">0250</strain>
    </source>
</reference>
<keyword evidence="3" id="KW-1185">Reference proteome</keyword>
<proteinExistence type="predicted"/>
<evidence type="ECO:0000256" key="1">
    <source>
        <dbReference type="SAM" id="MobiDB-lite"/>
    </source>
</evidence>
<evidence type="ECO:0000313" key="2">
    <source>
        <dbReference type="EMBL" id="NEW76488.1"/>
    </source>
</evidence>
<sequence length="131" mass="15655">MIFGMGERYDIELEAEVQQWLDLLPPADYLRVMKLADLLADHAETLGEPQTRHLGGKLRELRFSLHRREQRITYWLAPARRIVMLTVFHKTRMRETAEVDRAHVAQQQCETKHRPTENHEIYDRHVKEEEL</sequence>
<dbReference type="Proteomes" id="UP000476310">
    <property type="component" value="Unassembled WGS sequence"/>
</dbReference>
<feature type="region of interest" description="Disordered" evidence="1">
    <location>
        <begin position="106"/>
        <end position="131"/>
    </location>
</feature>
<dbReference type="Pfam" id="PF05973">
    <property type="entry name" value="Gp49"/>
    <property type="match status" value="1"/>
</dbReference>
<organism evidence="2 3">
    <name type="scientific">Streptomyces rhizosphaericus</name>
    <dbReference type="NCBI Taxonomy" id="114699"/>
    <lineage>
        <taxon>Bacteria</taxon>
        <taxon>Bacillati</taxon>
        <taxon>Actinomycetota</taxon>
        <taxon>Actinomycetes</taxon>
        <taxon>Kitasatosporales</taxon>
        <taxon>Streptomycetaceae</taxon>
        <taxon>Streptomyces</taxon>
        <taxon>Streptomyces violaceusniger group</taxon>
    </lineage>
</organism>
<dbReference type="EMBL" id="JAAIKT010000083">
    <property type="protein sequence ID" value="NEW76488.1"/>
    <property type="molecule type" value="Genomic_DNA"/>
</dbReference>
<accession>A0A6G4ATA8</accession>
<protein>
    <submittedName>
        <fullName evidence="2">Type II toxin-antitoxin system RelE/ParE family toxin</fullName>
    </submittedName>
</protein>
<gene>
    <name evidence="2" type="ORF">G4H13_40610</name>
</gene>
<comment type="caution">
    <text evidence="2">The sequence shown here is derived from an EMBL/GenBank/DDBJ whole genome shotgun (WGS) entry which is preliminary data.</text>
</comment>
<dbReference type="InterPro" id="IPR009241">
    <property type="entry name" value="HigB-like"/>
</dbReference>